<dbReference type="EnsemblPlants" id="AUR62008379-RA">
    <property type="protein sequence ID" value="AUR62008379-RA:cds"/>
    <property type="gene ID" value="AUR62008379"/>
</dbReference>
<evidence type="ECO:0000313" key="12">
    <source>
        <dbReference type="Proteomes" id="UP000596660"/>
    </source>
</evidence>
<accession>A0A803L940</accession>
<feature type="transmembrane region" description="Helical" evidence="9">
    <location>
        <begin position="308"/>
        <end position="331"/>
    </location>
</feature>
<dbReference type="PANTHER" id="PTHR19229">
    <property type="entry name" value="ATP-BINDING CASSETTE TRANSPORTER SUBFAMILY A ABCA"/>
    <property type="match status" value="1"/>
</dbReference>
<evidence type="ECO:0000256" key="8">
    <source>
        <dbReference type="ARBA" id="ARBA00023136"/>
    </source>
</evidence>
<keyword evidence="12" id="KW-1185">Reference proteome</keyword>
<dbReference type="InterPro" id="IPR056788">
    <property type="entry name" value="ABCA2/9/11_C"/>
</dbReference>
<dbReference type="InterPro" id="IPR003439">
    <property type="entry name" value="ABC_transporter-like_ATP-bd"/>
</dbReference>
<evidence type="ECO:0000259" key="10">
    <source>
        <dbReference type="PROSITE" id="PS50893"/>
    </source>
</evidence>
<dbReference type="PROSITE" id="PS00211">
    <property type="entry name" value="ABC_TRANSPORTER_1"/>
    <property type="match status" value="1"/>
</dbReference>
<evidence type="ECO:0000256" key="2">
    <source>
        <dbReference type="ARBA" id="ARBA00008526"/>
    </source>
</evidence>
<dbReference type="CDD" id="cd03263">
    <property type="entry name" value="ABC_subfamily_A"/>
    <property type="match status" value="1"/>
</dbReference>
<evidence type="ECO:0000256" key="5">
    <source>
        <dbReference type="ARBA" id="ARBA00022741"/>
    </source>
</evidence>
<sequence>MGTLKRGFPLMIQQVNALVKKNLWLAMRSKRSSFLQLVAPFIFLLFLFAVDKVSRYSPSEPEVRDPKAVVSPSIPPCETKFHIRRPCYDFVWSGDSSDKAQDIVSRIMASNPGRPIPSHKVISFRTPADVDAWLFRDPSRCPAALHLVEKSATVMGYGIQTNYTTTEKSGNIETPVMKFQIPLQIAVERELARSVLADQSFSWTVGLKEFPHPAETLEDRSFTAYGLIAPLFFFTVSMFPFVFQMSSIVLEKELKLRQAMNIMGLYDSAYWLSWLVWETFVILISSLCIILSGMILQFQFFLHNSFAVLFFLFFLFQLNMTGFAFLLSAFLGKTSSAYRAGFWIFLIGIISQFAALAAEPSKKSRKLYFLPPALLSHALEMLNDAVESHNIPVISWSKRVKCPAGQSDCYFTMNDIYIRLLYTFVFWFILALYLDNVMPSPNGTRKSLLYFLNLRYWIGKGENKPQGGLCGCSNSDSAYVDITPDDTDVLEEEIVVKQQMKSNEIDSNIAVQIRGLVKIYPGKFSIGCCCKCQKTDPFHAIKGLYVNLPTDQLFCLLGPNGAGKTTTINCLTGITSVTAGDALIYGNSIRNSAGMSNIRKIIGLCPQFDVLWNELTGEEHLQLFARIKGLPPASTKEAVKKSLEEVRLTNSAKVRAGSYSGGMRRRLSVASALLGDPKLVILDEPTTGMDPISRRHVWDIIENAKRGKVVILTTHSMEEADILGDRIGIMAKGRLRCIGTSIRLKSRFGTGFVANLSFVNGNSATNSAHKETVKSFFRHHLAVIPKEESNAFLTFVIPREKEPLLVGTLGELQDRQQEFGVSDIQLGLTTLEEVFLNIARQAELETAAAEGRMETLTLSSGALVQASTITIKTIPVGAKYVAVPGSETADNPQGIMVEVHWEQNDSGALCISGHSAERPVPSNVQPTLPVVHPRSLGQPKGVVGRVIDPSQLSENCFDS</sequence>
<feature type="transmembrane region" description="Helical" evidence="9">
    <location>
        <begin position="416"/>
        <end position="434"/>
    </location>
</feature>
<keyword evidence="4 9" id="KW-0812">Transmembrane</keyword>
<dbReference type="GO" id="GO:0016887">
    <property type="term" value="F:ATP hydrolysis activity"/>
    <property type="evidence" value="ECO:0007669"/>
    <property type="project" value="InterPro"/>
</dbReference>
<protein>
    <recommendedName>
        <fullName evidence="10">ABC transporter domain-containing protein</fullName>
    </recommendedName>
</protein>
<dbReference type="InterPro" id="IPR003593">
    <property type="entry name" value="AAA+_ATPase"/>
</dbReference>
<dbReference type="InterPro" id="IPR027417">
    <property type="entry name" value="P-loop_NTPase"/>
</dbReference>
<dbReference type="AlphaFoldDB" id="A0A803L940"/>
<dbReference type="InterPro" id="IPR013525">
    <property type="entry name" value="ABC2_TM"/>
</dbReference>
<dbReference type="PROSITE" id="PS50893">
    <property type="entry name" value="ABC_TRANSPORTER_2"/>
    <property type="match status" value="1"/>
</dbReference>
<proteinExistence type="inferred from homology"/>
<dbReference type="Proteomes" id="UP000596660">
    <property type="component" value="Unplaced"/>
</dbReference>
<dbReference type="InterPro" id="IPR017871">
    <property type="entry name" value="ABC_transporter-like_CS"/>
</dbReference>
<comment type="similarity">
    <text evidence="2">Belongs to the ABC transporter superfamily. ABCA family. CPR flippase (TC 3.A.1.211) subfamily.</text>
</comment>
<keyword evidence="5" id="KW-0547">Nucleotide-binding</keyword>
<evidence type="ECO:0000256" key="6">
    <source>
        <dbReference type="ARBA" id="ARBA00022840"/>
    </source>
</evidence>
<dbReference type="Pfam" id="PF00005">
    <property type="entry name" value="ABC_tran"/>
    <property type="match status" value="1"/>
</dbReference>
<dbReference type="GO" id="GO:0140359">
    <property type="term" value="F:ABC-type transporter activity"/>
    <property type="evidence" value="ECO:0007669"/>
    <property type="project" value="InterPro"/>
</dbReference>
<dbReference type="Pfam" id="PF25158">
    <property type="entry name" value="ABCA11_C"/>
    <property type="match status" value="1"/>
</dbReference>
<reference evidence="11" key="2">
    <citation type="submission" date="2021-03" db="UniProtKB">
        <authorList>
            <consortium name="EnsemblPlants"/>
        </authorList>
    </citation>
    <scope>IDENTIFICATION</scope>
</reference>
<evidence type="ECO:0000256" key="1">
    <source>
        <dbReference type="ARBA" id="ARBA00004141"/>
    </source>
</evidence>
<keyword evidence="8 9" id="KW-0472">Membrane</keyword>
<dbReference type="FunFam" id="3.40.50.300:FF:000665">
    <property type="entry name" value="ABC transporter A family member 2"/>
    <property type="match status" value="1"/>
</dbReference>
<dbReference type="SMART" id="SM00382">
    <property type="entry name" value="AAA"/>
    <property type="match status" value="1"/>
</dbReference>
<evidence type="ECO:0000256" key="4">
    <source>
        <dbReference type="ARBA" id="ARBA00022692"/>
    </source>
</evidence>
<comment type="subcellular location">
    <subcellularLocation>
        <location evidence="1">Membrane</location>
        <topology evidence="1">Multi-pass membrane protein</topology>
    </subcellularLocation>
</comment>
<organism evidence="11 12">
    <name type="scientific">Chenopodium quinoa</name>
    <name type="common">Quinoa</name>
    <dbReference type="NCBI Taxonomy" id="63459"/>
    <lineage>
        <taxon>Eukaryota</taxon>
        <taxon>Viridiplantae</taxon>
        <taxon>Streptophyta</taxon>
        <taxon>Embryophyta</taxon>
        <taxon>Tracheophyta</taxon>
        <taxon>Spermatophyta</taxon>
        <taxon>Magnoliopsida</taxon>
        <taxon>eudicotyledons</taxon>
        <taxon>Gunneridae</taxon>
        <taxon>Pentapetalae</taxon>
        <taxon>Caryophyllales</taxon>
        <taxon>Chenopodiaceae</taxon>
        <taxon>Chenopodioideae</taxon>
        <taxon>Atripliceae</taxon>
        <taxon>Chenopodium</taxon>
    </lineage>
</organism>
<evidence type="ECO:0000256" key="7">
    <source>
        <dbReference type="ARBA" id="ARBA00022989"/>
    </source>
</evidence>
<dbReference type="GO" id="GO:0016020">
    <property type="term" value="C:membrane"/>
    <property type="evidence" value="ECO:0007669"/>
    <property type="project" value="UniProtKB-SubCell"/>
</dbReference>
<feature type="transmembrane region" description="Helical" evidence="9">
    <location>
        <begin position="227"/>
        <end position="250"/>
    </location>
</feature>
<feature type="transmembrane region" description="Helical" evidence="9">
    <location>
        <begin position="33"/>
        <end position="50"/>
    </location>
</feature>
<evidence type="ECO:0000256" key="3">
    <source>
        <dbReference type="ARBA" id="ARBA00022448"/>
    </source>
</evidence>
<gene>
    <name evidence="11" type="primary">LOC110700557</name>
</gene>
<keyword evidence="7 9" id="KW-1133">Transmembrane helix</keyword>
<evidence type="ECO:0000256" key="9">
    <source>
        <dbReference type="SAM" id="Phobius"/>
    </source>
</evidence>
<evidence type="ECO:0000313" key="11">
    <source>
        <dbReference type="EnsemblPlants" id="AUR62008379-RA:cds"/>
    </source>
</evidence>
<feature type="transmembrane region" description="Helical" evidence="9">
    <location>
        <begin position="270"/>
        <end position="296"/>
    </location>
</feature>
<dbReference type="Pfam" id="PF12698">
    <property type="entry name" value="ABC2_membrane_3"/>
    <property type="match status" value="1"/>
</dbReference>
<dbReference type="GO" id="GO:0005319">
    <property type="term" value="F:lipid transporter activity"/>
    <property type="evidence" value="ECO:0007669"/>
    <property type="project" value="TreeGrafter"/>
</dbReference>
<dbReference type="Gramene" id="AUR62008379-RA">
    <property type="protein sequence ID" value="AUR62008379-RA:cds"/>
    <property type="gene ID" value="AUR62008379"/>
</dbReference>
<keyword evidence="6" id="KW-0067">ATP-binding</keyword>
<keyword evidence="3" id="KW-0813">Transport</keyword>
<dbReference type="SUPFAM" id="SSF52540">
    <property type="entry name" value="P-loop containing nucleoside triphosphate hydrolases"/>
    <property type="match status" value="1"/>
</dbReference>
<dbReference type="Gene3D" id="3.40.50.300">
    <property type="entry name" value="P-loop containing nucleotide triphosphate hydrolases"/>
    <property type="match status" value="1"/>
</dbReference>
<name>A0A803L940_CHEQI</name>
<dbReference type="GO" id="GO:0005524">
    <property type="term" value="F:ATP binding"/>
    <property type="evidence" value="ECO:0007669"/>
    <property type="project" value="UniProtKB-KW"/>
</dbReference>
<dbReference type="InterPro" id="IPR026082">
    <property type="entry name" value="ABCA"/>
</dbReference>
<feature type="domain" description="ABC transporter" evidence="10">
    <location>
        <begin position="511"/>
        <end position="757"/>
    </location>
</feature>
<dbReference type="PANTHER" id="PTHR19229:SF205">
    <property type="entry name" value="ABC TRANSPORTER A FAMILY MEMBER 1-RELATED"/>
    <property type="match status" value="1"/>
</dbReference>
<feature type="transmembrane region" description="Helical" evidence="9">
    <location>
        <begin position="337"/>
        <end position="358"/>
    </location>
</feature>
<reference evidence="11" key="1">
    <citation type="journal article" date="2017" name="Nature">
        <title>The genome of Chenopodium quinoa.</title>
        <authorList>
            <person name="Jarvis D.E."/>
            <person name="Ho Y.S."/>
            <person name="Lightfoot D.J."/>
            <person name="Schmoeckel S.M."/>
            <person name="Li B."/>
            <person name="Borm T.J.A."/>
            <person name="Ohyanagi H."/>
            <person name="Mineta K."/>
            <person name="Michell C.T."/>
            <person name="Saber N."/>
            <person name="Kharbatia N.M."/>
            <person name="Rupper R.R."/>
            <person name="Sharp A.R."/>
            <person name="Dally N."/>
            <person name="Boughton B.A."/>
            <person name="Woo Y.H."/>
            <person name="Gao G."/>
            <person name="Schijlen E.G.W.M."/>
            <person name="Guo X."/>
            <person name="Momin A.A."/>
            <person name="Negrao S."/>
            <person name="Al-Babili S."/>
            <person name="Gehring C."/>
            <person name="Roessner U."/>
            <person name="Jung C."/>
            <person name="Murphy K."/>
            <person name="Arold S.T."/>
            <person name="Gojobori T."/>
            <person name="van der Linden C.G."/>
            <person name="van Loo E.N."/>
            <person name="Jellen E.N."/>
            <person name="Maughan P.J."/>
            <person name="Tester M."/>
        </authorList>
    </citation>
    <scope>NUCLEOTIDE SEQUENCE [LARGE SCALE GENOMIC DNA]</scope>
    <source>
        <strain evidence="11">cv. PI 614886</strain>
    </source>
</reference>